<dbReference type="EMBL" id="CP118157">
    <property type="protein sequence ID" value="WOF24349.1"/>
    <property type="molecule type" value="Genomic_DNA"/>
</dbReference>
<dbReference type="RefSeq" id="WP_317140821.1">
    <property type="nucleotide sequence ID" value="NZ_CP118157.1"/>
</dbReference>
<organism evidence="3 4">
    <name type="scientific">Microbacterium betulae</name>
    <dbReference type="NCBI Taxonomy" id="2981139"/>
    <lineage>
        <taxon>Bacteria</taxon>
        <taxon>Bacillati</taxon>
        <taxon>Actinomycetota</taxon>
        <taxon>Actinomycetes</taxon>
        <taxon>Micrococcales</taxon>
        <taxon>Microbacteriaceae</taxon>
        <taxon>Microbacterium</taxon>
    </lineage>
</organism>
<evidence type="ECO:0000313" key="4">
    <source>
        <dbReference type="Proteomes" id="UP001305498"/>
    </source>
</evidence>
<keyword evidence="4" id="KW-1185">Reference proteome</keyword>
<evidence type="ECO:0000256" key="2">
    <source>
        <dbReference type="SAM" id="Phobius"/>
    </source>
</evidence>
<feature type="compositionally biased region" description="Pro residues" evidence="1">
    <location>
        <begin position="8"/>
        <end position="29"/>
    </location>
</feature>
<keyword evidence="2" id="KW-0472">Membrane</keyword>
<gene>
    <name evidence="3" type="ORF">N8K70_06690</name>
</gene>
<keyword evidence="2" id="KW-1133">Transmembrane helix</keyword>
<protein>
    <recommendedName>
        <fullName evidence="5">DUF4064 domain-containing protein</fullName>
    </recommendedName>
</protein>
<evidence type="ECO:0000256" key="1">
    <source>
        <dbReference type="SAM" id="MobiDB-lite"/>
    </source>
</evidence>
<proteinExistence type="predicted"/>
<dbReference type="Proteomes" id="UP001305498">
    <property type="component" value="Chromosome"/>
</dbReference>
<feature type="region of interest" description="Disordered" evidence="1">
    <location>
        <begin position="1"/>
        <end position="47"/>
    </location>
</feature>
<sequence>MSADQNPPSYPPAPGAYPAPPAAPYPQPQDPRFAATIDPRAPRPPRSSQALGRVALVLALAALVGGASVLTVVGLPIGAQLAHAQLTGSPEFDLSQLSPVRDAVLTGEITAWVASAFGVWALVQGIVAIARRRGRGAGIAAVVVAAAAPVIVAAGFLLGFLLGVGIGLGGA</sequence>
<feature type="transmembrane region" description="Helical" evidence="2">
    <location>
        <begin position="50"/>
        <end position="77"/>
    </location>
</feature>
<evidence type="ECO:0008006" key="5">
    <source>
        <dbReference type="Google" id="ProtNLM"/>
    </source>
</evidence>
<dbReference type="AlphaFoldDB" id="A0AA97FK86"/>
<name>A0AA97FK86_9MICO</name>
<evidence type="ECO:0000313" key="3">
    <source>
        <dbReference type="EMBL" id="WOF24349.1"/>
    </source>
</evidence>
<feature type="transmembrane region" description="Helical" evidence="2">
    <location>
        <begin position="109"/>
        <end position="130"/>
    </location>
</feature>
<reference evidence="3 4" key="1">
    <citation type="submission" date="2023-02" db="EMBL/GenBank/DDBJ databases">
        <title>Microbacterium betulae sp. nov., isolated from birch wood.</title>
        <authorList>
            <person name="Pasciak M."/>
            <person name="Pawlik K.J."/>
            <person name="Martynowski D."/>
            <person name="Laczmanski L."/>
            <person name="Ciekot J."/>
            <person name="Szponar B."/>
            <person name="Wojcik-Fatla A."/>
            <person name="Mackiewicz B."/>
            <person name="Farian E."/>
            <person name="Cholewa G."/>
            <person name="Cholewa A."/>
            <person name="Dutkiewicz J."/>
        </authorList>
    </citation>
    <scope>NUCLEOTIDE SEQUENCE [LARGE SCALE GENOMIC DNA]</scope>
    <source>
        <strain evidence="3 4">AB</strain>
    </source>
</reference>
<feature type="transmembrane region" description="Helical" evidence="2">
    <location>
        <begin position="137"/>
        <end position="168"/>
    </location>
</feature>
<accession>A0AA97FK86</accession>
<dbReference type="KEGG" id="mbet:N8K70_06690"/>
<keyword evidence="2" id="KW-0812">Transmembrane</keyword>